<dbReference type="Gene3D" id="3.90.70.10">
    <property type="entry name" value="Cysteine proteinases"/>
    <property type="match status" value="1"/>
</dbReference>
<evidence type="ECO:0000259" key="2">
    <source>
        <dbReference type="Pfam" id="PF13529"/>
    </source>
</evidence>
<feature type="chain" id="PRO_5033859205" description="Peptidase C39-like domain-containing protein" evidence="1">
    <location>
        <begin position="25"/>
        <end position="301"/>
    </location>
</feature>
<organism evidence="3 5">
    <name type="scientific">Culicoidibacter larvae</name>
    <dbReference type="NCBI Taxonomy" id="2579976"/>
    <lineage>
        <taxon>Bacteria</taxon>
        <taxon>Bacillati</taxon>
        <taxon>Bacillota</taxon>
        <taxon>Culicoidibacteria</taxon>
        <taxon>Culicoidibacterales</taxon>
        <taxon>Culicoidibacteraceae</taxon>
        <taxon>Culicoidibacter</taxon>
    </lineage>
</organism>
<dbReference type="SUPFAM" id="SSF54001">
    <property type="entry name" value="Cysteine proteinases"/>
    <property type="match status" value="1"/>
</dbReference>
<evidence type="ECO:0000313" key="5">
    <source>
        <dbReference type="Proteomes" id="UP000306912"/>
    </source>
</evidence>
<proteinExistence type="predicted"/>
<comment type="caution">
    <text evidence="3">The sequence shown here is derived from an EMBL/GenBank/DDBJ whole genome shotgun (WGS) entry which is preliminary data.</text>
</comment>
<evidence type="ECO:0000313" key="4">
    <source>
        <dbReference type="EMBL" id="TLG71303.1"/>
    </source>
</evidence>
<evidence type="ECO:0000256" key="1">
    <source>
        <dbReference type="SAM" id="SignalP"/>
    </source>
</evidence>
<sequence>MKKILFLLVCTLILSASIPVVVSAEDSVPTIEQIMKDYEVGSDEAINIQSRLQAEKDFYEFGAEVPLKIVPTPRSGNSIDYETQKLEFESRLYEAYENMDYAALEAIKQELIAASPDKEWANPLSRSTKQIAMNFYRQKNDYFCGPAAVAMALSVKNKYVDQYELANDRWLETSKRGLTPGQYISYTLNSFLGLGNWYVYRTVDTWDQSLFMSRITITLDAGYAPIVAVYQTGKTNVPKLVGHTYYDLRHFVPIYGYADRNGVYYKDSSSGLGGRFGGVPQSAYISAYDMSYLIWGGSITY</sequence>
<keyword evidence="5" id="KW-1185">Reference proteome</keyword>
<keyword evidence="1" id="KW-0732">Signal</keyword>
<dbReference type="RefSeq" id="WP_138192401.1">
    <property type="nucleotide sequence ID" value="NZ_VBWP01000013.1"/>
</dbReference>
<dbReference type="AlphaFoldDB" id="A0A5R8Q7B1"/>
<evidence type="ECO:0000313" key="3">
    <source>
        <dbReference type="EMBL" id="TLG71299.1"/>
    </source>
</evidence>
<reference evidence="3 5" key="1">
    <citation type="submission" date="2019-05" db="EMBL/GenBank/DDBJ databases">
        <title>Culicoidintestinum kansasii gen. nov., sp. nov. from the gastrointestinal tract of the biting midge, Culicoides sonorensis.</title>
        <authorList>
            <person name="Neupane S."/>
            <person name="Ghosh A."/>
            <person name="Gunther S."/>
            <person name="Martin K."/>
            <person name="Zurek L."/>
        </authorList>
    </citation>
    <scope>NUCLEOTIDE SEQUENCE [LARGE SCALE GENOMIC DNA]</scope>
    <source>
        <strain evidence="3 5">CS-1</strain>
    </source>
</reference>
<dbReference type="EMBL" id="VBWP01000013">
    <property type="protein sequence ID" value="TLG71303.1"/>
    <property type="molecule type" value="Genomic_DNA"/>
</dbReference>
<dbReference type="InterPro" id="IPR039564">
    <property type="entry name" value="Peptidase_C39-like"/>
</dbReference>
<feature type="signal peptide" evidence="1">
    <location>
        <begin position="1"/>
        <end position="24"/>
    </location>
</feature>
<dbReference type="EMBL" id="VBWP01000013">
    <property type="protein sequence ID" value="TLG71299.1"/>
    <property type="molecule type" value="Genomic_DNA"/>
</dbReference>
<dbReference type="Proteomes" id="UP000306912">
    <property type="component" value="Unassembled WGS sequence"/>
</dbReference>
<feature type="domain" description="Peptidase C39-like" evidence="2">
    <location>
        <begin position="134"/>
        <end position="268"/>
    </location>
</feature>
<dbReference type="InParanoid" id="A0A5R8Q7B1"/>
<accession>A0A5R8Q7B1</accession>
<dbReference type="Pfam" id="PF13529">
    <property type="entry name" value="Peptidase_C39_2"/>
    <property type="match status" value="1"/>
</dbReference>
<gene>
    <name evidence="3" type="ORF">FEZ08_11150</name>
    <name evidence="4" type="ORF">FEZ08_11170</name>
</gene>
<dbReference type="InterPro" id="IPR038765">
    <property type="entry name" value="Papain-like_cys_pep_sf"/>
</dbReference>
<name>A0A5R8Q7B1_9FIRM</name>
<dbReference type="OrthoDB" id="2966913at2"/>
<protein>
    <recommendedName>
        <fullName evidence="2">Peptidase C39-like domain-containing protein</fullName>
    </recommendedName>
</protein>